<feature type="transmembrane region" description="Helical" evidence="5">
    <location>
        <begin position="312"/>
        <end position="337"/>
    </location>
</feature>
<feature type="transmembrane region" description="Helical" evidence="5">
    <location>
        <begin position="116"/>
        <end position="139"/>
    </location>
</feature>
<evidence type="ECO:0000256" key="4">
    <source>
        <dbReference type="ARBA" id="ARBA00023136"/>
    </source>
</evidence>
<dbReference type="Proteomes" id="UP001152797">
    <property type="component" value="Unassembled WGS sequence"/>
</dbReference>
<keyword evidence="4 5" id="KW-0472">Membrane</keyword>
<feature type="transmembrane region" description="Helical" evidence="5">
    <location>
        <begin position="417"/>
        <end position="435"/>
    </location>
</feature>
<evidence type="ECO:0000259" key="6">
    <source>
        <dbReference type="Pfam" id="PF01490"/>
    </source>
</evidence>
<evidence type="ECO:0000256" key="1">
    <source>
        <dbReference type="ARBA" id="ARBA00004141"/>
    </source>
</evidence>
<name>A0A9P1GT39_9DINO</name>
<dbReference type="Pfam" id="PF01490">
    <property type="entry name" value="Aa_trans"/>
    <property type="match status" value="1"/>
</dbReference>
<organism evidence="7">
    <name type="scientific">Cladocopium goreaui</name>
    <dbReference type="NCBI Taxonomy" id="2562237"/>
    <lineage>
        <taxon>Eukaryota</taxon>
        <taxon>Sar</taxon>
        <taxon>Alveolata</taxon>
        <taxon>Dinophyceae</taxon>
        <taxon>Suessiales</taxon>
        <taxon>Symbiodiniaceae</taxon>
        <taxon>Cladocopium</taxon>
    </lineage>
</organism>
<accession>A0A9P1GT39</accession>
<gene>
    <name evidence="7" type="ORF">C1SCF055_LOCUS45193</name>
</gene>
<feature type="transmembrane region" description="Helical" evidence="5">
    <location>
        <begin position="151"/>
        <end position="169"/>
    </location>
</feature>
<dbReference type="PANTHER" id="PTHR22950:SF461">
    <property type="entry name" value="AMINO ACID TRANSPORTER TRANSMEMBRANE DOMAIN-CONTAINING PROTEIN"/>
    <property type="match status" value="1"/>
</dbReference>
<dbReference type="GO" id="GO:0016020">
    <property type="term" value="C:membrane"/>
    <property type="evidence" value="ECO:0007669"/>
    <property type="project" value="UniProtKB-SubCell"/>
</dbReference>
<evidence type="ECO:0000256" key="2">
    <source>
        <dbReference type="ARBA" id="ARBA00022692"/>
    </source>
</evidence>
<evidence type="ECO:0000256" key="3">
    <source>
        <dbReference type="ARBA" id="ARBA00022989"/>
    </source>
</evidence>
<feature type="domain" description="Amino acid transporter transmembrane" evidence="6">
    <location>
        <begin position="28"/>
        <end position="434"/>
    </location>
</feature>
<reference evidence="7" key="1">
    <citation type="submission" date="2022-10" db="EMBL/GenBank/DDBJ databases">
        <authorList>
            <person name="Chen Y."/>
            <person name="Dougan E. K."/>
            <person name="Chan C."/>
            <person name="Rhodes N."/>
            <person name="Thang M."/>
        </authorList>
    </citation>
    <scope>NUCLEOTIDE SEQUENCE</scope>
</reference>
<protein>
    <submittedName>
        <fullName evidence="8">Vesicular inhibitory amino acid transporter (GABA and glycine transporter) (Solute carrier family 32 member 1) (Vesicular GABA transporter) (HVIAAT)</fullName>
    </submittedName>
</protein>
<feature type="transmembrane region" description="Helical" evidence="5">
    <location>
        <begin position="216"/>
        <end position="241"/>
    </location>
</feature>
<keyword evidence="2 5" id="KW-0812">Transmembrane</keyword>
<proteinExistence type="predicted"/>
<evidence type="ECO:0000313" key="8">
    <source>
        <dbReference type="EMBL" id="CAL4808121.1"/>
    </source>
</evidence>
<keyword evidence="3 5" id="KW-1133">Transmembrane helix</keyword>
<dbReference type="EMBL" id="CAMXCT020006833">
    <property type="protein sequence ID" value="CAL1174184.1"/>
    <property type="molecule type" value="Genomic_DNA"/>
</dbReference>
<keyword evidence="9" id="KW-1185">Reference proteome</keyword>
<dbReference type="AlphaFoldDB" id="A0A9P1GT39"/>
<dbReference type="EMBL" id="CAMXCT010006833">
    <property type="protein sequence ID" value="CAI4020809.1"/>
    <property type="molecule type" value="Genomic_DNA"/>
</dbReference>
<dbReference type="EMBL" id="CAMXCT030006833">
    <property type="protein sequence ID" value="CAL4808121.1"/>
    <property type="molecule type" value="Genomic_DNA"/>
</dbReference>
<evidence type="ECO:0000313" key="7">
    <source>
        <dbReference type="EMBL" id="CAI4020809.1"/>
    </source>
</evidence>
<comment type="subcellular location">
    <subcellularLocation>
        <location evidence="1">Membrane</location>
        <topology evidence="1">Multi-pass membrane protein</topology>
    </subcellularLocation>
</comment>
<feature type="transmembrane region" description="Helical" evidence="5">
    <location>
        <begin position="57"/>
        <end position="73"/>
    </location>
</feature>
<feature type="transmembrane region" description="Helical" evidence="5">
    <location>
        <begin position="34"/>
        <end position="51"/>
    </location>
</feature>
<dbReference type="InterPro" id="IPR013057">
    <property type="entry name" value="AA_transpt_TM"/>
</dbReference>
<comment type="caution">
    <text evidence="7">The sequence shown here is derived from an EMBL/GenBank/DDBJ whole genome shotgun (WGS) entry which is preliminary data.</text>
</comment>
<dbReference type="OrthoDB" id="655540at2759"/>
<evidence type="ECO:0000313" key="9">
    <source>
        <dbReference type="Proteomes" id="UP001152797"/>
    </source>
</evidence>
<dbReference type="PANTHER" id="PTHR22950">
    <property type="entry name" value="AMINO ACID TRANSPORTER"/>
    <property type="match status" value="1"/>
</dbReference>
<dbReference type="GO" id="GO:0015179">
    <property type="term" value="F:L-amino acid transmembrane transporter activity"/>
    <property type="evidence" value="ECO:0007669"/>
    <property type="project" value="TreeGrafter"/>
</dbReference>
<feature type="transmembrane region" description="Helical" evidence="5">
    <location>
        <begin position="253"/>
        <end position="276"/>
    </location>
</feature>
<feature type="transmembrane region" description="Helical" evidence="5">
    <location>
        <begin position="357"/>
        <end position="374"/>
    </location>
</feature>
<sequence>MESMEAVVSSASSWSTESAASEALDKPKVSTVEAFVNLVTVIIGAGVLALPQLPQRSGFVLAALLLVIGGLAVQESSIQLWKALMAANEPLDDEKPRKVTTYEALAETALGLWGRIFTAAVVNIFLLGVCSAYAALIGMQLYNLTGIFDQRIWLLIASPIFVMLALLPNLSVLSKFVPLGMLAACLTAVMVVWRALEDAGTWRSWDQDVHHLWPSSFAPLGSALATCVGAFTLIPMVPPIVRDMSKPQNFSWALNAALLTCGVLYLGVMLCGYYGYGSFISEDIVESMSRSPSSWEEAMSQPIADWTGVQRLWIRVFMSILILVNITLSMPLLAMAVFYSIESFESNYVVPGSWSNWMMRISIITGIVAMAWAVPRFTVVFGFFSSLAAPCVSLILPLVIAGCVLGKAKCWRRTYHGVLVLLAVSSMFSGMYTSVMDVASS</sequence>
<reference evidence="8 9" key="2">
    <citation type="submission" date="2024-05" db="EMBL/GenBank/DDBJ databases">
        <authorList>
            <person name="Chen Y."/>
            <person name="Shah S."/>
            <person name="Dougan E. K."/>
            <person name="Thang M."/>
            <person name="Chan C."/>
        </authorList>
    </citation>
    <scope>NUCLEOTIDE SEQUENCE [LARGE SCALE GENOMIC DNA]</scope>
</reference>
<feature type="transmembrane region" description="Helical" evidence="5">
    <location>
        <begin position="380"/>
        <end position="405"/>
    </location>
</feature>
<evidence type="ECO:0000256" key="5">
    <source>
        <dbReference type="SAM" id="Phobius"/>
    </source>
</evidence>